<name>A0A4V3XBA7_9APHY</name>
<proteinExistence type="predicted"/>
<evidence type="ECO:0000313" key="2">
    <source>
        <dbReference type="Proteomes" id="UP000309038"/>
    </source>
</evidence>
<reference evidence="1 2" key="1">
    <citation type="submission" date="2019-02" db="EMBL/GenBank/DDBJ databases">
        <title>Genome sequencing of the rare red list fungi Phlebia centrifuga.</title>
        <authorList>
            <person name="Buettner E."/>
            <person name="Kellner H."/>
        </authorList>
    </citation>
    <scope>NUCLEOTIDE SEQUENCE [LARGE SCALE GENOMIC DNA]</scope>
    <source>
        <strain evidence="1 2">DSM 108282</strain>
    </source>
</reference>
<evidence type="ECO:0000313" key="1">
    <source>
        <dbReference type="EMBL" id="THH01183.1"/>
    </source>
</evidence>
<organism evidence="1 2">
    <name type="scientific">Hermanssonia centrifuga</name>
    <dbReference type="NCBI Taxonomy" id="98765"/>
    <lineage>
        <taxon>Eukaryota</taxon>
        <taxon>Fungi</taxon>
        <taxon>Dikarya</taxon>
        <taxon>Basidiomycota</taxon>
        <taxon>Agaricomycotina</taxon>
        <taxon>Agaricomycetes</taxon>
        <taxon>Polyporales</taxon>
        <taxon>Meruliaceae</taxon>
        <taxon>Hermanssonia</taxon>
    </lineage>
</organism>
<dbReference type="AlphaFoldDB" id="A0A4V3XBA7"/>
<accession>A0A4V3XBA7</accession>
<dbReference type="EMBL" id="SGPJ01000030">
    <property type="protein sequence ID" value="THH01183.1"/>
    <property type="molecule type" value="Genomic_DNA"/>
</dbReference>
<protein>
    <submittedName>
        <fullName evidence="1">Uncharacterized protein</fullName>
    </submittedName>
</protein>
<gene>
    <name evidence="1" type="ORF">EW026_g1492</name>
</gene>
<comment type="caution">
    <text evidence="1">The sequence shown here is derived from an EMBL/GenBank/DDBJ whole genome shotgun (WGS) entry which is preliminary data.</text>
</comment>
<keyword evidence="2" id="KW-1185">Reference proteome</keyword>
<sequence>MDATKDALGRVSQVMQHEMQAIIEKAIYTLQDIVLTTEKRRELDREHVILQVGRHKFYVRLADTLSINRWNQPLASLLSTMNDHLFRSFPPWKIRLRLNYKTSGPMFKLSMTA</sequence>
<dbReference type="Proteomes" id="UP000309038">
    <property type="component" value="Unassembled WGS sequence"/>
</dbReference>